<evidence type="ECO:0000313" key="1">
    <source>
        <dbReference type="EMBL" id="KAF2564501.1"/>
    </source>
</evidence>
<proteinExistence type="predicted"/>
<sequence length="232" mass="25674">MFWPAFSDHLSIGVFMAALVEKYVSVHNLAHRLTGSGSAFGFNYRVRLSLRSFCEIACLACIHMNVVREVPVGTVRVGSWDDIVLCLHTVIGAMMVAMVRFLPKPSPSPTVSASSNNTASPIPPLLPFIYNKNKNLGSIVLMSLLCLYPFYGQVPSSTVDRSCREYLDNLCAFTSEKTNPRLLKAMLNPRESRLRTSSSSKFMSSSLIVVFSKALPPSLDWSSWLLSPANEF</sequence>
<reference evidence="2" key="1">
    <citation type="submission" date="2019-12" db="EMBL/GenBank/DDBJ databases">
        <title>Genome sequencing and annotation of Brassica cretica.</title>
        <authorList>
            <person name="Studholme D.J."/>
            <person name="Sarris P.F."/>
        </authorList>
    </citation>
    <scope>NUCLEOTIDE SEQUENCE</scope>
    <source>
        <strain evidence="2">PFS-001/15</strain>
        <strain evidence="1">PFS-102/07</strain>
        <tissue evidence="2">Leaf</tissue>
    </source>
</reference>
<comment type="caution">
    <text evidence="2">The sequence shown here is derived from an EMBL/GenBank/DDBJ whole genome shotgun (WGS) entry which is preliminary data.</text>
</comment>
<protein>
    <submittedName>
        <fullName evidence="2">Uncharacterized protein</fullName>
    </submittedName>
</protein>
<dbReference type="AlphaFoldDB" id="A0A8S9KUS0"/>
<organism evidence="2 3">
    <name type="scientific">Brassica cretica</name>
    <name type="common">Mustard</name>
    <dbReference type="NCBI Taxonomy" id="69181"/>
    <lineage>
        <taxon>Eukaryota</taxon>
        <taxon>Viridiplantae</taxon>
        <taxon>Streptophyta</taxon>
        <taxon>Embryophyta</taxon>
        <taxon>Tracheophyta</taxon>
        <taxon>Spermatophyta</taxon>
        <taxon>Magnoliopsida</taxon>
        <taxon>eudicotyledons</taxon>
        <taxon>Gunneridae</taxon>
        <taxon>Pentapetalae</taxon>
        <taxon>rosids</taxon>
        <taxon>malvids</taxon>
        <taxon>Brassicales</taxon>
        <taxon>Brassicaceae</taxon>
        <taxon>Brassiceae</taxon>
        <taxon>Brassica</taxon>
    </lineage>
</organism>
<dbReference type="EMBL" id="QGKY02001250">
    <property type="protein sequence ID" value="KAF2564501.1"/>
    <property type="molecule type" value="Genomic_DNA"/>
</dbReference>
<gene>
    <name evidence="2" type="ORF">F2Q68_00008343</name>
    <name evidence="1" type="ORF">F2Q70_00015288</name>
</gene>
<dbReference type="EMBL" id="QGKW02000717">
    <property type="protein sequence ID" value="KAF2597013.1"/>
    <property type="molecule type" value="Genomic_DNA"/>
</dbReference>
<dbReference type="Proteomes" id="UP000712281">
    <property type="component" value="Unassembled WGS sequence"/>
</dbReference>
<evidence type="ECO:0000313" key="3">
    <source>
        <dbReference type="Proteomes" id="UP000712281"/>
    </source>
</evidence>
<evidence type="ECO:0000313" key="2">
    <source>
        <dbReference type="EMBL" id="KAF2597013.1"/>
    </source>
</evidence>
<accession>A0A8S9KUS0</accession>
<name>A0A8S9KUS0_BRACR</name>